<feature type="domain" description="Peptidase M13 N-terminal" evidence="11">
    <location>
        <begin position="242"/>
        <end position="679"/>
    </location>
</feature>
<dbReference type="InterPro" id="IPR024079">
    <property type="entry name" value="MetalloPept_cat_dom_sf"/>
</dbReference>
<dbReference type="Proteomes" id="UP001620626">
    <property type="component" value="Unassembled WGS sequence"/>
</dbReference>
<keyword evidence="9" id="KW-0472">Membrane</keyword>
<feature type="domain" description="Peptidase M13 N-terminal" evidence="11">
    <location>
        <begin position="1413"/>
        <end position="1490"/>
    </location>
</feature>
<dbReference type="Gene3D" id="3.40.390.10">
    <property type="entry name" value="Collagenase (Catalytic Domain)"/>
    <property type="match status" value="4"/>
</dbReference>
<comment type="caution">
    <text evidence="12">The sequence shown here is derived from an EMBL/GenBank/DDBJ whole genome shotgun (WGS) entry which is preliminary data.</text>
</comment>
<protein>
    <recommendedName>
        <fullName evidence="14">Peptidase</fullName>
    </recommendedName>
</protein>
<feature type="domain" description="Peptidase M13 C-terminal" evidence="10">
    <location>
        <begin position="2338"/>
        <end position="2551"/>
    </location>
</feature>
<dbReference type="InterPro" id="IPR042089">
    <property type="entry name" value="Peptidase_M13_dom_2"/>
</dbReference>
<dbReference type="InterPro" id="IPR008753">
    <property type="entry name" value="Peptidase_M13_N"/>
</dbReference>
<evidence type="ECO:0000256" key="6">
    <source>
        <dbReference type="ARBA" id="ARBA00022833"/>
    </source>
</evidence>
<feature type="compositionally biased region" description="Low complexity" evidence="8">
    <location>
        <begin position="161"/>
        <end position="196"/>
    </location>
</feature>
<feature type="domain" description="Peptidase M13 C-terminal" evidence="10">
    <location>
        <begin position="740"/>
        <end position="948"/>
    </location>
</feature>
<proteinExistence type="inferred from homology"/>
<dbReference type="Pfam" id="PF05649">
    <property type="entry name" value="Peptidase_M13_N"/>
    <property type="match status" value="5"/>
</dbReference>
<accession>A0ABD2L6R5</accession>
<dbReference type="InterPro" id="IPR000718">
    <property type="entry name" value="Peptidase_M13"/>
</dbReference>
<organism evidence="12 13">
    <name type="scientific">Heterodera trifolii</name>
    <dbReference type="NCBI Taxonomy" id="157864"/>
    <lineage>
        <taxon>Eukaryota</taxon>
        <taxon>Metazoa</taxon>
        <taxon>Ecdysozoa</taxon>
        <taxon>Nematoda</taxon>
        <taxon>Chromadorea</taxon>
        <taxon>Rhabditida</taxon>
        <taxon>Tylenchina</taxon>
        <taxon>Tylenchomorpha</taxon>
        <taxon>Tylenchoidea</taxon>
        <taxon>Heteroderidae</taxon>
        <taxon>Heteroderinae</taxon>
        <taxon>Heterodera</taxon>
    </lineage>
</organism>
<feature type="domain" description="Peptidase M13 N-terminal" evidence="11">
    <location>
        <begin position="1001"/>
        <end position="1316"/>
    </location>
</feature>
<evidence type="ECO:0000256" key="9">
    <source>
        <dbReference type="SAM" id="Phobius"/>
    </source>
</evidence>
<evidence type="ECO:0000313" key="13">
    <source>
        <dbReference type="Proteomes" id="UP001620626"/>
    </source>
</evidence>
<sequence length="3510" mass="398306">MEQRTDRRTDKRTDISRADTKGTTKKEHFRWVGSLRHANSPRPIRYGEFGWDKDATKIRAELASANERNFPPDSSAADGVEQPKNESADGFRLSPPPTTATATMPTLVTPADGGQIKKQKPKSFSPWAIALFGAVTLVLAFGILGVSIATLIRTFQNGQNTETPGTTTASPPTVTPTPSAMTTTSTTKPTTTSVAPTTLSPLEELHIPEPAKMQKDENSEEYQAYSNFTERLTKSLNLSQSPCDNFYEYACGNFKGPISFDQLTVKNVKTFVGLVEDERYSKNPKLPLPVKQSIQFYQKCVGAMSDWSAEVGDGSRLRKKMIMLENLLDGVPFPAVSAKTQLNMMERPSVDTLSIALGYLSNDEGVNTFVSVGVSTNWLEPHGEHPYTLHFDQARLLLPTNYYLKAWENVRAMLHANLVSSLKAYAKFAGANVTNEQIDADAREVMDMELTIATNLLKAPDERRKFAPQSNTYTFEKADKELGEYLDFGLFAFWALKVPEGVDPAHIEPFYIHEPKVIKSTMQFLDKISPRTLYNYLYIRLLSANLNYLPVSHRLGKIPGLLSARGIGIPTLDDGGIIKNPWPYDQDGLEFGGPEGRNRAMCASINAQYFTYANARIFLDAQLPEKEQRTKLRENLRTMVAGVVDSFRGMVAQLDWMSSEAKRASFLKMDNLVTNLAWPDFVEDDAELSAFYSPLAFREEDTFTQMKDKLRDFWTNLQAERLFFANDTDRLDFGIPSIVNAWYSSSRNSITFPLGILSKPFYDPNFPASVNYGALGVIAGHELSHGFDDEGIQWDGTGTLRGWMDAASEANFEQMAQCVVDEYAQFEPLPGMHIDGTMTQGENIADNGGIRAAFRAFQTHVGLFGPDPRLPHELFGQFSHQQLFFLSFAQIWCQSPPDPQEQFFNLLVNPHSPAKYRILGSLQNFPAFRQAFHCAADTNYSPKTHCNVWESESAPAAIGVVPPTPNTPKPLNIPTQPIESNDKFQRAAELFEHSVDTRHDPCESFYEYSCGRFSNDEQTNFEAAQGKAFDALLDGLSEPIDAAVDIRPVVLVKQLFQQCKNTIPKWRIWTHGAIRARRALEKFRMATELDFPLFQRKSAMPTWPNAAKLGNALGYLSGVEGVDTLLTTFVDVDWMEPQNADGQTFRLHFDQASLALPRPYYVGKAWELVKEAYRTEIGELFTDYAKATGLKMKQNLWTVGKEIMELEWTIANKLMKAENERRDYKAMSHGAMLSQSNVTFVELGPFVRALTKRANRYNSARILHILTSKPVILAEPKLFEQYNSAFSERNRFGFNASQLLNYLYYRLLLEYRNFIPGQNDGEGMKNDGQQQKQMHEHSDELKGFKAIEMIRPIEGEEKRGTERTDGEETEGRGWVRRKMLHRYERKKPSVGKPTFRKTNRLPKLKNYGLLEGYCAVQTMEYLPNANGRVLVDRMMPGVKERTVFRNKFGKVVSAVVDGFKSMLEQLEWIQTADKRRAIQKADNIVRNIGYSELITDDRKLSFQLERLNWRNGPDTSFFEMLEDIEQFRSANKWDALLKIGPADRQQFDASPAITNAWYMPQLNSITFPLAILQPPFFDSEWPDSINYGAIGVIIGHELSHAFDDEGIQWGAVGGLSDWMGNASMGAFRKMAECVVDEYGAFCPLNGTGMSPSCIDGSATQGENIADNGGIEAAFRAFRNSLSFYGPNPRLPGSLAAQFSDDQLFFLSFARIWCQRPMDDDENEMLATLLLDPHAPPKFRVLGTLRNFPAFRTAFNCPIGKKYAPSETEHCNVWVDEIKAVNGIPINEEELPPINVPKLGQSDNELFVRTAKLFSKSMDSKKDPCNDFYGYACANFEGPMHFERIQQQSVFYSLIALVDNFMDIPKTLPMRQSKEFFGKCLNDMANWRQLTKGSRVVIEHMAKFQRRKRMPFPLADEAKGKTTVYKWPTPDMLGSALGQLSTIYGIDTLLGSFVDTNWGDPHGIQPYFLFIDQGSLALPQKFYSDPIWARINKTYVDEVTHLLGRYVNALGVELNETEVRKVAEQIGQFEHTLANQLMAEGEKRNNFSRMYNPVTFMKMDDQSLAWVDLQSYILEMLFTSASWEVFDRMLQQRNTIVVMEPEIMKKRNNAFRPGNPFGFVPAHLFNYLNFRLLLSLSPFFESDSPLGSQLFRSVSSERFIRPPIGRPRWDEPIFDLDEFFTGEEAAKSSEMNPFLALFGCVLSSLDLLPHHSSRLFLDLVLPKERDRQNLRKSVNEMVENVVVGFDSMLDQLEWMNEKSKKNAAEKVDNLVRNIAFPDWLVDDHKLASYCERFPLNSEDNLIETQFRVSNFLLRESLELLTLKGPTNRTNFNGLPMMVNAWYQPELNSITLPLAILSPPFFHPNNPTALNYGILGAIVGHELTHAFDSVGTQFDAFGKLRQWMEPSSKAAFDSMVQCVIRQYGRFCPLPAEDGTANCVDGILSQRENVADNGGIRAAYRAYQNAMELRGAELALPGPLLSQYDHDQLFFLAFAQIWCQSAEDPAKTSRRLLLDPHPPPKFRVLGSLQNFPAFQNAFNCPKDSLYAPKEHCNVWISEVKQVIGDHFLPPPPSLNIPQKESELTPKFREASEYFEKSVDITQDPCNSFYEYACNAFDEIAHFDRISIQNLITLATELRANNVHQQIEPIQKAKLAFEKCTFLMHHQNQVIAQADLPREKFFLFQKKSRLDFPVFAGQTMDWPSREELSKALGALSGSIMVDTLISFFVDTNWADPNSEEMPYALFVDQPTLAFDPYYYSPEVFPIVSHQMERIVDELLTEMANYLGVEYARKDLNAAVQEVIAFERLLANNFLVSDAIRENDLGSRFNLFSVADAQLRFPFLNWSLFLRELAENAPQNVQEKLRQPNFRFAIAEPTLLAKLGDELGPGNKHNLTANQLLNYLYFRMILFYSPYIPQAFTGKNATLNVPITQNWPKRAAKSGHIIKPISSRDYFFYRPSIGKPRRMEIFEEKKLQKINAQIDYSEFLCASYSLAMMDLVGGRLWLDQTMPSEESRHNLRKGAQRLVDSILLSFRSMVQQISWMSPRAKASAHAKLDKITANIGWPQTMVNNSKLEQYYQELRFTDKDNFLIIWDKTMEFAYTQQWTHLLKRKGTDRTEFNGQIILTNAWYQPELNSITVPASILAQPFFDTEWPEAVIFGAIGVVLGHELSHGFDNHGVQWDAEGAANKWMDAHSQRAFDRMAKCVVDEYSQLCPFPPDGIVQPACIDGDKTQAENIADNGGLHAAFRAYRSALEVDGPSKALPGKLVGRFNHDQLFFLSFAQPWCDQPDDFETYLQLIGDSHSPAKFRVFGSLRNFPAFRNAFNCPLNSKYAPEKHCNVWVSPVISSNTPAKSAQKTQPTKVRHLQMAFPLSLPRVFRCFFCVVLLLFGFSFVLPKPVEVPIRIPFCPVFSRVIRRPDGEARKCLPHQLNLCLNALDDQSLIDARGVCCYHNQVDYFCCMDIPTRLCPSYRNVTVVIHNNFPQSPFPVRSFHFRKGLATEIESLPAANNFKKN</sequence>
<keyword evidence="9" id="KW-1133">Transmembrane helix</keyword>
<keyword evidence="3" id="KW-0645">Protease</keyword>
<dbReference type="InterPro" id="IPR018497">
    <property type="entry name" value="Peptidase_M13_C"/>
</dbReference>
<feature type="region of interest" description="Disordered" evidence="8">
    <location>
        <begin position="158"/>
        <end position="196"/>
    </location>
</feature>
<dbReference type="PANTHER" id="PTHR11733:SF240">
    <property type="entry name" value="GH14155P-RELATED"/>
    <property type="match status" value="1"/>
</dbReference>
<dbReference type="PRINTS" id="PR00786">
    <property type="entry name" value="NEPRILYSIN"/>
</dbReference>
<evidence type="ECO:0000313" key="12">
    <source>
        <dbReference type="EMBL" id="KAL3110741.1"/>
    </source>
</evidence>
<feature type="domain" description="Peptidase M13 C-terminal" evidence="10">
    <location>
        <begin position="3123"/>
        <end position="3336"/>
    </location>
</feature>
<feature type="region of interest" description="Disordered" evidence="8">
    <location>
        <begin position="1"/>
        <end position="26"/>
    </location>
</feature>
<dbReference type="PANTHER" id="PTHR11733">
    <property type="entry name" value="ZINC METALLOPROTEASE FAMILY M13 NEPRILYSIN-RELATED"/>
    <property type="match status" value="1"/>
</dbReference>
<dbReference type="GO" id="GO:0006508">
    <property type="term" value="P:proteolysis"/>
    <property type="evidence" value="ECO:0007669"/>
    <property type="project" value="UniProtKB-KW"/>
</dbReference>
<keyword evidence="5" id="KW-0378">Hydrolase</keyword>
<evidence type="ECO:0000256" key="8">
    <source>
        <dbReference type="SAM" id="MobiDB-lite"/>
    </source>
</evidence>
<keyword evidence="7" id="KW-0482">Metalloprotease</keyword>
<evidence type="ECO:0000259" key="10">
    <source>
        <dbReference type="Pfam" id="PF01431"/>
    </source>
</evidence>
<reference evidence="12 13" key="1">
    <citation type="submission" date="2024-10" db="EMBL/GenBank/DDBJ databases">
        <authorList>
            <person name="Kim D."/>
        </authorList>
    </citation>
    <scope>NUCLEOTIDE SEQUENCE [LARGE SCALE GENOMIC DNA]</scope>
    <source>
        <strain evidence="12">BH-2024</strain>
    </source>
</reference>
<keyword evidence="4" id="KW-0479">Metal-binding</keyword>
<dbReference type="Gene3D" id="1.10.1380.10">
    <property type="entry name" value="Neutral endopeptidase , domain2"/>
    <property type="match status" value="4"/>
</dbReference>
<feature type="domain" description="Peptidase M13 C-terminal" evidence="10">
    <location>
        <begin position="1555"/>
        <end position="1770"/>
    </location>
</feature>
<comment type="cofactor">
    <cofactor evidence="1">
        <name>Zn(2+)</name>
        <dbReference type="ChEBI" id="CHEBI:29105"/>
    </cofactor>
</comment>
<feature type="domain" description="Peptidase M13 N-terminal" evidence="11">
    <location>
        <begin position="2601"/>
        <end position="3061"/>
    </location>
</feature>
<dbReference type="PROSITE" id="PS51885">
    <property type="entry name" value="NEPRILYSIN"/>
    <property type="match status" value="3"/>
</dbReference>
<feature type="compositionally biased region" description="Low complexity" evidence="8">
    <location>
        <begin position="99"/>
        <end position="111"/>
    </location>
</feature>
<gene>
    <name evidence="12" type="ORF">niasHT_011246</name>
</gene>
<comment type="similarity">
    <text evidence="2">Belongs to the peptidase M13 family.</text>
</comment>
<evidence type="ECO:0000259" key="11">
    <source>
        <dbReference type="Pfam" id="PF05649"/>
    </source>
</evidence>
<evidence type="ECO:0008006" key="14">
    <source>
        <dbReference type="Google" id="ProtNLM"/>
    </source>
</evidence>
<dbReference type="Pfam" id="PF01431">
    <property type="entry name" value="Peptidase_M13"/>
    <property type="match status" value="4"/>
</dbReference>
<evidence type="ECO:0000256" key="5">
    <source>
        <dbReference type="ARBA" id="ARBA00022801"/>
    </source>
</evidence>
<feature type="transmembrane region" description="Helical" evidence="9">
    <location>
        <begin position="127"/>
        <end position="152"/>
    </location>
</feature>
<name>A0ABD2L6R5_9BILA</name>
<evidence type="ECO:0000256" key="3">
    <source>
        <dbReference type="ARBA" id="ARBA00022670"/>
    </source>
</evidence>
<evidence type="ECO:0000256" key="4">
    <source>
        <dbReference type="ARBA" id="ARBA00022723"/>
    </source>
</evidence>
<feature type="domain" description="Peptidase M13 N-terminal" evidence="11">
    <location>
        <begin position="1823"/>
        <end position="2276"/>
    </location>
</feature>
<dbReference type="EMBL" id="JBICBT010000530">
    <property type="protein sequence ID" value="KAL3110741.1"/>
    <property type="molecule type" value="Genomic_DNA"/>
</dbReference>
<evidence type="ECO:0000256" key="1">
    <source>
        <dbReference type="ARBA" id="ARBA00001947"/>
    </source>
</evidence>
<dbReference type="CDD" id="cd08662">
    <property type="entry name" value="M13"/>
    <property type="match status" value="4"/>
</dbReference>
<dbReference type="GO" id="GO:0046872">
    <property type="term" value="F:metal ion binding"/>
    <property type="evidence" value="ECO:0007669"/>
    <property type="project" value="UniProtKB-KW"/>
</dbReference>
<evidence type="ECO:0000256" key="2">
    <source>
        <dbReference type="ARBA" id="ARBA00007357"/>
    </source>
</evidence>
<keyword evidence="9" id="KW-0812">Transmembrane</keyword>
<dbReference type="SUPFAM" id="SSF55486">
    <property type="entry name" value="Metalloproteases ('zincins'), catalytic domain"/>
    <property type="match status" value="4"/>
</dbReference>
<evidence type="ECO:0000256" key="7">
    <source>
        <dbReference type="ARBA" id="ARBA00023049"/>
    </source>
</evidence>
<feature type="region of interest" description="Disordered" evidence="8">
    <location>
        <begin position="63"/>
        <end position="117"/>
    </location>
</feature>
<dbReference type="GO" id="GO:0008237">
    <property type="term" value="F:metallopeptidase activity"/>
    <property type="evidence" value="ECO:0007669"/>
    <property type="project" value="UniProtKB-KW"/>
</dbReference>
<keyword evidence="6" id="KW-0862">Zinc</keyword>
<keyword evidence="13" id="KW-1185">Reference proteome</keyword>